<reference evidence="5" key="1">
    <citation type="journal article" date="2017" name="Proc. Natl. Acad. Sci. U.S.A.">
        <title>Simulation of Deepwater Horizon oil plume reveals substrate specialization within a complex community of hydrocarbon degraders.</title>
        <authorList>
            <person name="Hu P."/>
            <person name="Dubinsky E.A."/>
            <person name="Probst A.J."/>
            <person name="Wang J."/>
            <person name="Sieber C.M.K."/>
            <person name="Tom L.M."/>
            <person name="Gardinali P."/>
            <person name="Banfield J.F."/>
            <person name="Atlas R.M."/>
            <person name="Andersen G.L."/>
        </authorList>
    </citation>
    <scope>NUCLEOTIDE SEQUENCE [LARGE SCALE GENOMIC DNA]</scope>
</reference>
<sequence length="596" mass="66048">MIAFKKSSLFLLILISAFISGCATYGKGLDAALTDAKSGDYAAAEIKMEKELEPDGADRLLYHMELAVLKHLQGQYEESNQLLDKAEIIAEQLETTSITNSLAAFVTNPRQGDYAGTDFEKVFINYYKALNYIAMSSEAKTRNGYLDAIENARIESRKLGIRLNALNADKGNYTDAKNDKQLFSTLLDIFYKLRRDLIDSRKLEYRDDAMAHYLTGITYEANGEMDNARISYQKAATSYEDGFAKQFQLGDSMTKQAWFDVVRIMRQSGDYENEWPRLAKKKLSKKQISQLSQYDNKSQLVVIEHVGVVPQRQEMNIELSADPRNKTLELRPYIVGGGKQLDILAWFYIVYADKSLLDMAINYYDSSFHGFAMNGFTKTISLGPAWEGAVDLGLIQAIGSGLRITVPYYASPRNKPGASFASIDGESYALLPASSPAIMGINEQILSAGSDIELALARGAMKALTAQKVAEAGQNDWVTILASVGRLASQLSDAAETRNWLMLPFEIRVTRIPLDAGSHEIAISSVVHKGKPAVKQKQQIILQENEIQVVQVRSMPDLNKVAVAPIVPGEVVPTEPSQPEELETKTKSKSVARAEQ</sequence>
<keyword evidence="1" id="KW-0175">Coiled coil</keyword>
<dbReference type="AlphaFoldDB" id="A0A1Y5HFT9"/>
<dbReference type="PROSITE" id="PS51257">
    <property type="entry name" value="PROKAR_LIPOPROTEIN"/>
    <property type="match status" value="1"/>
</dbReference>
<dbReference type="EMBL" id="MABE01000668">
    <property type="protein sequence ID" value="OUS36158.1"/>
    <property type="molecule type" value="Genomic_DNA"/>
</dbReference>
<dbReference type="SUPFAM" id="SSF48452">
    <property type="entry name" value="TPR-like"/>
    <property type="match status" value="1"/>
</dbReference>
<evidence type="ECO:0000256" key="2">
    <source>
        <dbReference type="SAM" id="MobiDB-lite"/>
    </source>
</evidence>
<feature type="compositionally biased region" description="Basic and acidic residues" evidence="2">
    <location>
        <begin position="582"/>
        <end position="596"/>
    </location>
</feature>
<feature type="signal peptide" evidence="3">
    <location>
        <begin position="1"/>
        <end position="22"/>
    </location>
</feature>
<keyword evidence="3" id="KW-0732">Signal</keyword>
<accession>A0A1Y5HFT9</accession>
<name>A0A1Y5HFT9_OLEAN</name>
<dbReference type="InterPro" id="IPR011990">
    <property type="entry name" value="TPR-like_helical_dom_sf"/>
</dbReference>
<protein>
    <submittedName>
        <fullName evidence="4">Uncharacterized protein</fullName>
    </submittedName>
</protein>
<gene>
    <name evidence="4" type="ORF">A9R00_11720</name>
</gene>
<evidence type="ECO:0000313" key="4">
    <source>
        <dbReference type="EMBL" id="OUS36158.1"/>
    </source>
</evidence>
<feature type="region of interest" description="Disordered" evidence="2">
    <location>
        <begin position="570"/>
        <end position="596"/>
    </location>
</feature>
<organism evidence="4 5">
    <name type="scientific">Oleispira antarctica</name>
    <dbReference type="NCBI Taxonomy" id="188908"/>
    <lineage>
        <taxon>Bacteria</taxon>
        <taxon>Pseudomonadati</taxon>
        <taxon>Pseudomonadota</taxon>
        <taxon>Gammaproteobacteria</taxon>
        <taxon>Oceanospirillales</taxon>
        <taxon>Oceanospirillaceae</taxon>
        <taxon>Oleispira</taxon>
    </lineage>
</organism>
<evidence type="ECO:0000256" key="1">
    <source>
        <dbReference type="SAM" id="Coils"/>
    </source>
</evidence>
<feature type="coiled-coil region" evidence="1">
    <location>
        <begin position="69"/>
        <end position="96"/>
    </location>
</feature>
<comment type="caution">
    <text evidence="4">The sequence shown here is derived from an EMBL/GenBank/DDBJ whole genome shotgun (WGS) entry which is preliminary data.</text>
</comment>
<proteinExistence type="predicted"/>
<dbReference type="Proteomes" id="UP000227088">
    <property type="component" value="Unassembled WGS sequence"/>
</dbReference>
<evidence type="ECO:0000313" key="5">
    <source>
        <dbReference type="Proteomes" id="UP000227088"/>
    </source>
</evidence>
<feature type="chain" id="PRO_5012960959" evidence="3">
    <location>
        <begin position="23"/>
        <end position="596"/>
    </location>
</feature>
<evidence type="ECO:0000256" key="3">
    <source>
        <dbReference type="SAM" id="SignalP"/>
    </source>
</evidence>